<name>A0A9N9EH34_9GLOM</name>
<protein>
    <submittedName>
        <fullName evidence="1">12405_t:CDS:1</fullName>
    </submittedName>
</protein>
<gene>
    <name evidence="1" type="ORF">FCALED_LOCUS12193</name>
</gene>
<keyword evidence="2" id="KW-1185">Reference proteome</keyword>
<evidence type="ECO:0000313" key="1">
    <source>
        <dbReference type="EMBL" id="CAG8674746.1"/>
    </source>
</evidence>
<reference evidence="1" key="1">
    <citation type="submission" date="2021-06" db="EMBL/GenBank/DDBJ databases">
        <authorList>
            <person name="Kallberg Y."/>
            <person name="Tangrot J."/>
            <person name="Rosling A."/>
        </authorList>
    </citation>
    <scope>NUCLEOTIDE SEQUENCE</scope>
    <source>
        <strain evidence="1">UK204</strain>
    </source>
</reference>
<dbReference type="EMBL" id="CAJVPQ010005738">
    <property type="protein sequence ID" value="CAG8674746.1"/>
    <property type="molecule type" value="Genomic_DNA"/>
</dbReference>
<dbReference type="AlphaFoldDB" id="A0A9N9EH34"/>
<sequence length="70" mass="8127">MKASYPLGSLQEENERLQSTVTFQQLSDKDSKIQELHAVNEELHNNFLQACLKTSVERLTFLYVSIVYIH</sequence>
<organism evidence="1 2">
    <name type="scientific">Funneliformis caledonium</name>
    <dbReference type="NCBI Taxonomy" id="1117310"/>
    <lineage>
        <taxon>Eukaryota</taxon>
        <taxon>Fungi</taxon>
        <taxon>Fungi incertae sedis</taxon>
        <taxon>Mucoromycota</taxon>
        <taxon>Glomeromycotina</taxon>
        <taxon>Glomeromycetes</taxon>
        <taxon>Glomerales</taxon>
        <taxon>Glomeraceae</taxon>
        <taxon>Funneliformis</taxon>
    </lineage>
</organism>
<dbReference type="Proteomes" id="UP000789570">
    <property type="component" value="Unassembled WGS sequence"/>
</dbReference>
<accession>A0A9N9EH34</accession>
<evidence type="ECO:0000313" key="2">
    <source>
        <dbReference type="Proteomes" id="UP000789570"/>
    </source>
</evidence>
<comment type="caution">
    <text evidence="1">The sequence shown here is derived from an EMBL/GenBank/DDBJ whole genome shotgun (WGS) entry which is preliminary data.</text>
</comment>
<proteinExistence type="predicted"/>